<organism evidence="4 5">
    <name type="scientific">Paracidovorax wautersii</name>
    <dbReference type="NCBI Taxonomy" id="1177982"/>
    <lineage>
        <taxon>Bacteria</taxon>
        <taxon>Pseudomonadati</taxon>
        <taxon>Pseudomonadota</taxon>
        <taxon>Betaproteobacteria</taxon>
        <taxon>Burkholderiales</taxon>
        <taxon>Comamonadaceae</taxon>
        <taxon>Paracidovorax</taxon>
    </lineage>
</organism>
<name>A0A7V8JQ01_9BURK</name>
<reference evidence="5" key="1">
    <citation type="journal article" date="2020" name="MBio">
        <title>Horizontal gene transfer to a defensive symbiont with a reduced genome amongst a multipartite beetle microbiome.</title>
        <authorList>
            <person name="Waterworth S.C."/>
            <person name="Florez L.V."/>
            <person name="Rees E.R."/>
            <person name="Hertweck C."/>
            <person name="Kaltenpoth M."/>
            <person name="Kwan J.C."/>
        </authorList>
    </citation>
    <scope>NUCLEOTIDE SEQUENCE [LARGE SCALE GENOMIC DNA]</scope>
</reference>
<proteinExistence type="predicted"/>
<feature type="domain" description="N-acetyltransferase" evidence="3">
    <location>
        <begin position="4"/>
        <end position="172"/>
    </location>
</feature>
<dbReference type="EMBL" id="WNDQ01000035">
    <property type="protein sequence ID" value="KAF1020467.1"/>
    <property type="molecule type" value="Genomic_DNA"/>
</dbReference>
<dbReference type="SUPFAM" id="SSF55729">
    <property type="entry name" value="Acyl-CoA N-acyltransferases (Nat)"/>
    <property type="match status" value="1"/>
</dbReference>
<sequence>MPSFQVRPATLRDASAIAQVHTTALKAAYKDILPEEKISRMPVEKRQAMWREAIEYSEPQVKVILDENNKIIGFVGFDRSRDPKTKPTFGELWAHYVLPTHWGQGAGLQLWDEAREGLDDEGCTEASVWVPLRNERVLRFYELAGFKRELNTARTTPVGDLKIEEIRLKRSI</sequence>
<keyword evidence="2" id="KW-0012">Acyltransferase</keyword>
<accession>A0A7V8JQ01</accession>
<dbReference type="PROSITE" id="PS51186">
    <property type="entry name" value="GNAT"/>
    <property type="match status" value="1"/>
</dbReference>
<dbReference type="Proteomes" id="UP000461670">
    <property type="component" value="Unassembled WGS sequence"/>
</dbReference>
<dbReference type="Gene3D" id="3.40.630.30">
    <property type="match status" value="1"/>
</dbReference>
<dbReference type="InterPro" id="IPR000182">
    <property type="entry name" value="GNAT_dom"/>
</dbReference>
<keyword evidence="1" id="KW-0808">Transferase</keyword>
<dbReference type="PANTHER" id="PTHR43877">
    <property type="entry name" value="AMINOALKYLPHOSPHONATE N-ACETYLTRANSFERASE-RELATED-RELATED"/>
    <property type="match status" value="1"/>
</dbReference>
<dbReference type="InterPro" id="IPR050832">
    <property type="entry name" value="Bact_Acetyltransf"/>
</dbReference>
<dbReference type="InterPro" id="IPR016181">
    <property type="entry name" value="Acyl_CoA_acyltransferase"/>
</dbReference>
<evidence type="ECO:0000313" key="5">
    <source>
        <dbReference type="Proteomes" id="UP000461670"/>
    </source>
</evidence>
<protein>
    <recommendedName>
        <fullName evidence="3">N-acetyltransferase domain-containing protein</fullName>
    </recommendedName>
</protein>
<evidence type="ECO:0000256" key="2">
    <source>
        <dbReference type="ARBA" id="ARBA00023315"/>
    </source>
</evidence>
<evidence type="ECO:0000313" key="4">
    <source>
        <dbReference type="EMBL" id="KAF1020467.1"/>
    </source>
</evidence>
<gene>
    <name evidence="4" type="ORF">GAK30_02509</name>
</gene>
<dbReference type="Pfam" id="PF00583">
    <property type="entry name" value="Acetyltransf_1"/>
    <property type="match status" value="1"/>
</dbReference>
<dbReference type="GO" id="GO:0016747">
    <property type="term" value="F:acyltransferase activity, transferring groups other than amino-acyl groups"/>
    <property type="evidence" value="ECO:0007669"/>
    <property type="project" value="InterPro"/>
</dbReference>
<evidence type="ECO:0000259" key="3">
    <source>
        <dbReference type="PROSITE" id="PS51186"/>
    </source>
</evidence>
<dbReference type="AlphaFoldDB" id="A0A7V8JQ01"/>
<comment type="caution">
    <text evidence="4">The sequence shown here is derived from an EMBL/GenBank/DDBJ whole genome shotgun (WGS) entry which is preliminary data.</text>
</comment>
<evidence type="ECO:0000256" key="1">
    <source>
        <dbReference type="ARBA" id="ARBA00022679"/>
    </source>
</evidence>
<dbReference type="CDD" id="cd04301">
    <property type="entry name" value="NAT_SF"/>
    <property type="match status" value="1"/>
</dbReference>